<keyword evidence="2" id="KW-1185">Reference proteome</keyword>
<evidence type="ECO:0000313" key="1">
    <source>
        <dbReference type="EMBL" id="RFU94700.1"/>
    </source>
</evidence>
<proteinExistence type="predicted"/>
<dbReference type="RefSeq" id="WP_117330378.1">
    <property type="nucleotide sequence ID" value="NZ_QUWK01000007.1"/>
</dbReference>
<name>A0A372MHN8_9SPIR</name>
<reference evidence="1 2" key="2">
    <citation type="submission" date="2018-09" db="EMBL/GenBank/DDBJ databases">
        <title>Genome of Sphaerochaeta halotolerans strain 4-11.</title>
        <authorList>
            <person name="Nazina T.N."/>
            <person name="Sokolova D.S."/>
        </authorList>
    </citation>
    <scope>NUCLEOTIDE SEQUENCE [LARGE SCALE GENOMIC DNA]</scope>
    <source>
        <strain evidence="1 2">4-11</strain>
    </source>
</reference>
<sequence>MAHPEGWDSIAELCGWNLASILSLEGNRQYEMMSLSEIAIERGSNPYDAFFDLIQGEKGTALMTDSTQSEDSLIRDPTRVPFTCLTGMANKSKCFPSIP</sequence>
<organism evidence="1 2">
    <name type="scientific">Sphaerochaeta halotolerans</name>
    <dbReference type="NCBI Taxonomy" id="2293840"/>
    <lineage>
        <taxon>Bacteria</taxon>
        <taxon>Pseudomonadati</taxon>
        <taxon>Spirochaetota</taxon>
        <taxon>Spirochaetia</taxon>
        <taxon>Spirochaetales</taxon>
        <taxon>Sphaerochaetaceae</taxon>
        <taxon>Sphaerochaeta</taxon>
    </lineage>
</organism>
<dbReference type="AlphaFoldDB" id="A0A372MHN8"/>
<reference evidence="2" key="1">
    <citation type="submission" date="2018-08" db="EMBL/GenBank/DDBJ databases">
        <authorList>
            <person name="Grouzdev D.S."/>
            <person name="Krutkina M.S."/>
        </authorList>
    </citation>
    <scope>NUCLEOTIDE SEQUENCE [LARGE SCALE GENOMIC DNA]</scope>
    <source>
        <strain evidence="2">4-11</strain>
    </source>
</reference>
<dbReference type="EMBL" id="QUWK01000007">
    <property type="protein sequence ID" value="RFU94700.1"/>
    <property type="molecule type" value="Genomic_DNA"/>
</dbReference>
<protein>
    <submittedName>
        <fullName evidence="1">Uncharacterized protein</fullName>
    </submittedName>
</protein>
<dbReference type="Proteomes" id="UP000264002">
    <property type="component" value="Unassembled WGS sequence"/>
</dbReference>
<gene>
    <name evidence="1" type="ORF">DYP60_07525</name>
</gene>
<comment type="caution">
    <text evidence="1">The sequence shown here is derived from an EMBL/GenBank/DDBJ whole genome shotgun (WGS) entry which is preliminary data.</text>
</comment>
<accession>A0A372MHN8</accession>
<evidence type="ECO:0000313" key="2">
    <source>
        <dbReference type="Proteomes" id="UP000264002"/>
    </source>
</evidence>